<keyword evidence="2" id="KW-1185">Reference proteome</keyword>
<sequence>MLLVTLAADPFWRAVQSDTVLHYVASDTDRSFEPSWDRICIRAFWLDFAVMLAAPGRVCWRSAVWCCGAPSWRASLAVPRRVWTSPRPLQRAMTDQGAPCGRTVAGEAFAAAGCQKPSDVLSRVLQAPGRSIVLPVLHADVVVSPAHSLHTYLQQLRAVIRTVEVAKPQAQGAMRAFYVLPETAPVPALKMALGLGGRVLEVPDAVEERCRALPRSVAGGNIKEWYLQSRRSYQELVRLGLAPRFYGLVIYVVKALPQTVHRLYQGTAAPLTVHSSAVPAGYYDFPSFVAAYFQLDIGSAMDAMFPPPAAEAAVHSQAAHYWAVWCQYSFYGDSIVTVLGVQDVNGTPVAPLPWLLDSPWAREHCRQEEWISAPELGWIFLTLLMRVIFLASVVHEEFLLGDVHGGNLCVTVHSEARLTELKPVWIDFGGSLLYAEVATLQLAWRAFDLGARVDAGFGISGAQGSSSVPGPFQGQELAHMQGVLQDLLDDMSAEGRLSGSVSVENVAAESAIRARHLQFCYYFLGEFFDRLQASGPTAGSSTSGGGFDSPHGMWNFRHAEAVLCDIMSEPRARAFMRVARPRPAPAAASFRGLVGLARAPVDSRKRTCASSGPAQSRVRAAAGASAVDRRPVEAQADGNATIAFEFLRRGAGASAAGIAGQFAEGEVPGKDDVIRALLLLGTPPGELIGARGGTLRELQGLLAERAAEWHEACRQAPSLFGRWRSLPSPRTHPGDWENDLFGPGGNSTAVSWRDPAGGQTAPPSKDDFRRILVRAGVHGCCAAAMASVSGRVALRRALMLAAVLSCVDALGCRILLFHIAAVLLLPWERFHGGDYWDVVENVLVDRRRPDRGRQPQHQAPRTLTIRVAQWLHHSHVHAGHAPRVAWEDLRRSMLKYQQKGKVKASRR</sequence>
<accession>A0ABN9QHN4</accession>
<gene>
    <name evidence="1" type="ORF">PCOR1329_LOCUS12012</name>
</gene>
<proteinExistence type="predicted"/>
<evidence type="ECO:0000313" key="2">
    <source>
        <dbReference type="Proteomes" id="UP001189429"/>
    </source>
</evidence>
<reference evidence="1" key="1">
    <citation type="submission" date="2023-10" db="EMBL/GenBank/DDBJ databases">
        <authorList>
            <person name="Chen Y."/>
            <person name="Shah S."/>
            <person name="Dougan E. K."/>
            <person name="Thang M."/>
            <person name="Chan C."/>
        </authorList>
    </citation>
    <scope>NUCLEOTIDE SEQUENCE [LARGE SCALE GENOMIC DNA]</scope>
</reference>
<dbReference type="EMBL" id="CAUYUJ010003481">
    <property type="protein sequence ID" value="CAK0805523.1"/>
    <property type="molecule type" value="Genomic_DNA"/>
</dbReference>
<protein>
    <recommendedName>
        <fullName evidence="3">Protein kinase domain-containing protein</fullName>
    </recommendedName>
</protein>
<organism evidence="1 2">
    <name type="scientific">Prorocentrum cordatum</name>
    <dbReference type="NCBI Taxonomy" id="2364126"/>
    <lineage>
        <taxon>Eukaryota</taxon>
        <taxon>Sar</taxon>
        <taxon>Alveolata</taxon>
        <taxon>Dinophyceae</taxon>
        <taxon>Prorocentrales</taxon>
        <taxon>Prorocentraceae</taxon>
        <taxon>Prorocentrum</taxon>
    </lineage>
</organism>
<name>A0ABN9QHN4_9DINO</name>
<evidence type="ECO:0000313" key="1">
    <source>
        <dbReference type="EMBL" id="CAK0805523.1"/>
    </source>
</evidence>
<evidence type="ECO:0008006" key="3">
    <source>
        <dbReference type="Google" id="ProtNLM"/>
    </source>
</evidence>
<comment type="caution">
    <text evidence="1">The sequence shown here is derived from an EMBL/GenBank/DDBJ whole genome shotgun (WGS) entry which is preliminary data.</text>
</comment>
<dbReference type="Proteomes" id="UP001189429">
    <property type="component" value="Unassembled WGS sequence"/>
</dbReference>